<dbReference type="PROSITE" id="PS51257">
    <property type="entry name" value="PROKAR_LIPOPROTEIN"/>
    <property type="match status" value="1"/>
</dbReference>
<comment type="subcellular location">
    <subcellularLocation>
        <location evidence="1">Secreted</location>
    </subcellularLocation>
</comment>
<keyword evidence="2" id="KW-0964">Secreted</keyword>
<dbReference type="PANTHER" id="PTHR10009">
    <property type="entry name" value="PROTEIN YELLOW-RELATED"/>
    <property type="match status" value="1"/>
</dbReference>
<dbReference type="RefSeq" id="WP_169662470.1">
    <property type="nucleotide sequence ID" value="NZ_CP076133.1"/>
</dbReference>
<dbReference type="EMBL" id="CP076133">
    <property type="protein sequence ID" value="QWG04830.1"/>
    <property type="molecule type" value="Genomic_DNA"/>
</dbReference>
<dbReference type="AlphaFoldDB" id="A0AAX1NB84"/>
<dbReference type="KEGG" id="fya:KMW28_28445"/>
<evidence type="ECO:0000256" key="2">
    <source>
        <dbReference type="ARBA" id="ARBA00022525"/>
    </source>
</evidence>
<accession>A0AAX1NB84</accession>
<evidence type="ECO:0000313" key="4">
    <source>
        <dbReference type="Proteomes" id="UP000678679"/>
    </source>
</evidence>
<dbReference type="Proteomes" id="UP000678679">
    <property type="component" value="Chromosome 2"/>
</dbReference>
<dbReference type="Pfam" id="PF03022">
    <property type="entry name" value="MRJP"/>
    <property type="match status" value="1"/>
</dbReference>
<evidence type="ECO:0000256" key="1">
    <source>
        <dbReference type="ARBA" id="ARBA00004613"/>
    </source>
</evidence>
<reference evidence="3 4" key="1">
    <citation type="submission" date="2021-05" db="EMBL/GenBank/DDBJ databases">
        <title>Comparative genomic studies on the polysaccharide-degrading batcterial strains of the Flammeovirga genus.</title>
        <authorList>
            <person name="Zewei F."/>
            <person name="Zheng Z."/>
            <person name="Yu L."/>
            <person name="Ruyue G."/>
            <person name="Yanhong M."/>
            <person name="Yuanyuan C."/>
            <person name="Jingyan G."/>
            <person name="Wenjun H."/>
        </authorList>
    </citation>
    <scope>NUCLEOTIDE SEQUENCE [LARGE SCALE GENOMIC DNA]</scope>
    <source>
        <strain evidence="3 4">NBRC:100898</strain>
    </source>
</reference>
<dbReference type="Gene3D" id="2.120.10.30">
    <property type="entry name" value="TolB, C-terminal domain"/>
    <property type="match status" value="1"/>
</dbReference>
<sequence length="344" mass="39098">MNRLIVLFLFSFLFFGCSEEQNKIPTLVANFKGQQVTGVTVSNEGRVFANFPRWRKGVMYSVLEVDENGSSIPYPSKEWNNWKIGMPMTDSLFIAVQSVVAFDNELYVLDTRNPLFQGVIGAPKIFVFDLTTNELKRTYPLSVGTYHPESYVNDLRVDKKNNKAYFTDSGHAGLIVLDLASGNCKRVLDNHFSTTAEADHLTFGATEWKNTVHSDGIALDLKNDMLYFHSLTGYSLYRIPTNSLINKTNEEIEADVEFVMKTPAPDGMIIDEKGQLYLADLEHDKIMKINLKNHAMSTFVKGNQVKWADTFSIYNKHLYYTNSRINEAGEDVEEIEFSIYKVAL</sequence>
<organism evidence="3 4">
    <name type="scientific">Flammeovirga yaeyamensis</name>
    <dbReference type="NCBI Taxonomy" id="367791"/>
    <lineage>
        <taxon>Bacteria</taxon>
        <taxon>Pseudomonadati</taxon>
        <taxon>Bacteroidota</taxon>
        <taxon>Cytophagia</taxon>
        <taxon>Cytophagales</taxon>
        <taxon>Flammeovirgaceae</taxon>
        <taxon>Flammeovirga</taxon>
    </lineage>
</organism>
<dbReference type="SUPFAM" id="SSF101898">
    <property type="entry name" value="NHL repeat"/>
    <property type="match status" value="1"/>
</dbReference>
<dbReference type="InterPro" id="IPR011042">
    <property type="entry name" value="6-blade_b-propeller_TolB-like"/>
</dbReference>
<proteinExistence type="predicted"/>
<protein>
    <submittedName>
        <fullName evidence="3">SMP-30/gluconolactonase/LRE family protein</fullName>
    </submittedName>
</protein>
<dbReference type="InterPro" id="IPR017996">
    <property type="entry name" value="MRJP/yellow-related"/>
</dbReference>
<dbReference type="PANTHER" id="PTHR10009:SF18">
    <property type="entry name" value="PROTEIN YELLOW-LIKE PROTEIN"/>
    <property type="match status" value="1"/>
</dbReference>
<evidence type="ECO:0000313" key="3">
    <source>
        <dbReference type="EMBL" id="QWG04830.1"/>
    </source>
</evidence>
<gene>
    <name evidence="3" type="ORF">KMW28_28445</name>
</gene>
<keyword evidence="4" id="KW-1185">Reference proteome</keyword>
<dbReference type="GO" id="GO:0005576">
    <property type="term" value="C:extracellular region"/>
    <property type="evidence" value="ECO:0007669"/>
    <property type="project" value="UniProtKB-SubCell"/>
</dbReference>
<name>A0AAX1NB84_9BACT</name>